<keyword evidence="8" id="KW-0133">Cell shape</keyword>
<keyword evidence="9" id="KW-0573">Peptidoglycan synthesis</keyword>
<protein>
    <recommendedName>
        <fullName evidence="5">serine-type D-Ala-D-Ala carboxypeptidase</fullName>
        <ecNumber evidence="5">3.4.16.4</ecNumber>
    </recommendedName>
</protein>
<evidence type="ECO:0000256" key="9">
    <source>
        <dbReference type="ARBA" id="ARBA00022984"/>
    </source>
</evidence>
<evidence type="ECO:0000256" key="1">
    <source>
        <dbReference type="ARBA" id="ARBA00004167"/>
    </source>
</evidence>
<accession>A0ABV6LRM0</accession>
<proteinExistence type="inferred from homology"/>
<comment type="pathway">
    <text evidence="3">Cell wall biogenesis; peptidoglycan biosynthesis.</text>
</comment>
<evidence type="ECO:0000256" key="3">
    <source>
        <dbReference type="ARBA" id="ARBA00004752"/>
    </source>
</evidence>
<keyword evidence="7" id="KW-0812">Transmembrane</keyword>
<dbReference type="InterPro" id="IPR005311">
    <property type="entry name" value="PBP_dimer"/>
</dbReference>
<dbReference type="SUPFAM" id="SSF56519">
    <property type="entry name" value="Penicillin binding protein dimerisation domain"/>
    <property type="match status" value="1"/>
</dbReference>
<evidence type="ECO:0000259" key="15">
    <source>
        <dbReference type="Pfam" id="PF00905"/>
    </source>
</evidence>
<name>A0ABV6LRM0_9BACI</name>
<evidence type="ECO:0000259" key="16">
    <source>
        <dbReference type="Pfam" id="PF03717"/>
    </source>
</evidence>
<evidence type="ECO:0000256" key="14">
    <source>
        <dbReference type="SAM" id="MobiDB-lite"/>
    </source>
</evidence>
<sequence length="720" mass="81360">MGKKKKHKKSHLPFRLNVLFFVIFLLFAGLILQLGVVQILFGADAQEEIDKTTNQTVSAPVPRGKMYDRFGNVLADTKPLYSITYTPMQTPSQDFHLQLAEKLAKLIDMSEDDMDSITLRDKKDYWILKHPDAYQDRLTEEQLTNNPEENSDEKSPYELLLDTISEEDLSFGDKDKEIMAIKRKLDRATAFTPHVIKNENVTQEEYARVAEHQHNLKGINASTDWERTYPEGSLFKDYLGKVSNDGIPKEDIEFYLTRNYKPNDRVGTSGIEQEYENLLKGEKKKIQYTTDRSGEIVDESVVHEGSQGKNLVLSFDTEFQKAMEKSLRNHLGKARAKYPYPNRFMDEAMAVAMDPNTGEVLGIAAQKWDNEEQEFVDRSIHAVTAPVAPGSAVKGATLLAGYDFGAVGIGSGFNDQPIKLAGTPQKASYRNLDYVNDIEALQKSSNVYMFHIGMRIAGDPSYQPGEKLSYEPGRFQMFRNYYAQFGLGTKTGIDIPSETESTGLKSDNYKAGNMLDLAIGQYDTYTTMQLAQYVSTIANDGYRVQPRLVKEVREPSVQKEQEEQLGPVMESYSTNVLNRITMGQKYIDRVQQGFYQVFNTTGGTADDEFADKSYTAAGKTGTAQINYYEPIRNNGETVRYEPRPTENLTLVGYAPYNNPEIAFAVAVPYGATGEQISNQYPINKEIGGDILDTYFDLKEKRAKQEKDEKDNDNKSEQKNN</sequence>
<dbReference type="Proteomes" id="UP001589836">
    <property type="component" value="Unassembled WGS sequence"/>
</dbReference>
<evidence type="ECO:0000256" key="2">
    <source>
        <dbReference type="ARBA" id="ARBA00004236"/>
    </source>
</evidence>
<dbReference type="Gene3D" id="3.90.1310.10">
    <property type="entry name" value="Penicillin-binding protein 2a (Domain 2)"/>
    <property type="match status" value="1"/>
</dbReference>
<evidence type="ECO:0000256" key="12">
    <source>
        <dbReference type="ARBA" id="ARBA00023316"/>
    </source>
</evidence>
<comment type="catalytic activity">
    <reaction evidence="13">
        <text>Preferential cleavage: (Ac)2-L-Lys-D-Ala-|-D-Ala. Also transpeptidation of peptidyl-alanyl moieties that are N-acyl substituents of D-alanine.</text>
        <dbReference type="EC" id="3.4.16.4"/>
    </reaction>
</comment>
<dbReference type="Gene3D" id="3.40.710.10">
    <property type="entry name" value="DD-peptidase/beta-lactamase superfamily"/>
    <property type="match status" value="1"/>
</dbReference>
<evidence type="ECO:0000256" key="4">
    <source>
        <dbReference type="ARBA" id="ARBA00007171"/>
    </source>
</evidence>
<evidence type="ECO:0000313" key="17">
    <source>
        <dbReference type="EMBL" id="MFC0524893.1"/>
    </source>
</evidence>
<evidence type="ECO:0000256" key="8">
    <source>
        <dbReference type="ARBA" id="ARBA00022960"/>
    </source>
</evidence>
<dbReference type="InterPro" id="IPR001460">
    <property type="entry name" value="PCN-bd_Tpept"/>
</dbReference>
<keyword evidence="18" id="KW-1185">Reference proteome</keyword>
<dbReference type="InterPro" id="IPR036138">
    <property type="entry name" value="PBP_dimer_sf"/>
</dbReference>
<evidence type="ECO:0000313" key="18">
    <source>
        <dbReference type="Proteomes" id="UP001589836"/>
    </source>
</evidence>
<dbReference type="Pfam" id="PF00905">
    <property type="entry name" value="Transpeptidase"/>
    <property type="match status" value="1"/>
</dbReference>
<dbReference type="EC" id="3.4.16.4" evidence="5"/>
<dbReference type="EMBL" id="JBHLTP010000012">
    <property type="protein sequence ID" value="MFC0524893.1"/>
    <property type="molecule type" value="Genomic_DNA"/>
</dbReference>
<evidence type="ECO:0000256" key="10">
    <source>
        <dbReference type="ARBA" id="ARBA00022989"/>
    </source>
</evidence>
<dbReference type="InterPro" id="IPR012338">
    <property type="entry name" value="Beta-lactam/transpept-like"/>
</dbReference>
<evidence type="ECO:0000256" key="7">
    <source>
        <dbReference type="ARBA" id="ARBA00022692"/>
    </source>
</evidence>
<evidence type="ECO:0000256" key="13">
    <source>
        <dbReference type="ARBA" id="ARBA00034000"/>
    </source>
</evidence>
<dbReference type="PANTHER" id="PTHR30627">
    <property type="entry name" value="PEPTIDOGLYCAN D,D-TRANSPEPTIDASE"/>
    <property type="match status" value="1"/>
</dbReference>
<keyword evidence="10" id="KW-1133">Transmembrane helix</keyword>
<gene>
    <name evidence="17" type="ORF">ACFFGV_15040</name>
</gene>
<feature type="region of interest" description="Disordered" evidence="14">
    <location>
        <begin position="701"/>
        <end position="720"/>
    </location>
</feature>
<feature type="domain" description="Penicillin-binding protein dimerisation" evidence="16">
    <location>
        <begin position="60"/>
        <end position="299"/>
    </location>
</feature>
<evidence type="ECO:0000256" key="5">
    <source>
        <dbReference type="ARBA" id="ARBA00012448"/>
    </source>
</evidence>
<feature type="domain" description="Penicillin-binding protein transpeptidase" evidence="15">
    <location>
        <begin position="349"/>
        <end position="679"/>
    </location>
</feature>
<dbReference type="Gene3D" id="1.10.10.1230">
    <property type="entry name" value="Penicillin-binding protein, N-terminal non-catalytic domain, head sub-domain"/>
    <property type="match status" value="1"/>
</dbReference>
<comment type="similarity">
    <text evidence="4">Belongs to the transpeptidase family.</text>
</comment>
<dbReference type="Pfam" id="PF03717">
    <property type="entry name" value="PBP_dimer"/>
    <property type="match status" value="1"/>
</dbReference>
<evidence type="ECO:0000256" key="6">
    <source>
        <dbReference type="ARBA" id="ARBA00022475"/>
    </source>
</evidence>
<dbReference type="RefSeq" id="WP_377349422.1">
    <property type="nucleotide sequence ID" value="NZ_JBHLTP010000012.1"/>
</dbReference>
<keyword evidence="12" id="KW-0961">Cell wall biogenesis/degradation</keyword>
<comment type="caution">
    <text evidence="17">The sequence shown here is derived from an EMBL/GenBank/DDBJ whole genome shotgun (WGS) entry which is preliminary data.</text>
</comment>
<keyword evidence="11" id="KW-0472">Membrane</keyword>
<comment type="subcellular location">
    <subcellularLocation>
        <location evidence="2">Cell membrane</location>
    </subcellularLocation>
    <subcellularLocation>
        <location evidence="1">Membrane</location>
        <topology evidence="1">Single-pass membrane protein</topology>
    </subcellularLocation>
</comment>
<keyword evidence="6" id="KW-1003">Cell membrane</keyword>
<reference evidence="17 18" key="1">
    <citation type="submission" date="2024-09" db="EMBL/GenBank/DDBJ databases">
        <authorList>
            <person name="Sun Q."/>
            <person name="Mori K."/>
        </authorList>
    </citation>
    <scope>NUCLEOTIDE SEQUENCE [LARGE SCALE GENOMIC DNA]</scope>
    <source>
        <strain evidence="17 18">NCAIM B.02529</strain>
    </source>
</reference>
<dbReference type="SUPFAM" id="SSF56601">
    <property type="entry name" value="beta-lactamase/transpeptidase-like"/>
    <property type="match status" value="1"/>
</dbReference>
<dbReference type="InterPro" id="IPR050515">
    <property type="entry name" value="Beta-lactam/transpept"/>
</dbReference>
<evidence type="ECO:0000256" key="11">
    <source>
        <dbReference type="ARBA" id="ARBA00023136"/>
    </source>
</evidence>
<organism evidence="17 18">
    <name type="scientific">Pontibacillus salicampi</name>
    <dbReference type="NCBI Taxonomy" id="1449801"/>
    <lineage>
        <taxon>Bacteria</taxon>
        <taxon>Bacillati</taxon>
        <taxon>Bacillota</taxon>
        <taxon>Bacilli</taxon>
        <taxon>Bacillales</taxon>
        <taxon>Bacillaceae</taxon>
        <taxon>Pontibacillus</taxon>
    </lineage>
</organism>
<dbReference type="PANTHER" id="PTHR30627:SF2">
    <property type="entry name" value="PEPTIDOGLYCAN D,D-TRANSPEPTIDASE MRDA"/>
    <property type="match status" value="1"/>
</dbReference>